<dbReference type="Pfam" id="PF00258">
    <property type="entry name" value="Flavodoxin_1"/>
    <property type="match status" value="1"/>
</dbReference>
<evidence type="ECO:0000259" key="9">
    <source>
        <dbReference type="PROSITE" id="PS50902"/>
    </source>
</evidence>
<organism evidence="11 12">
    <name type="scientific">Anaeromyces robustus</name>
    <dbReference type="NCBI Taxonomy" id="1754192"/>
    <lineage>
        <taxon>Eukaryota</taxon>
        <taxon>Fungi</taxon>
        <taxon>Fungi incertae sedis</taxon>
        <taxon>Chytridiomycota</taxon>
        <taxon>Chytridiomycota incertae sedis</taxon>
        <taxon>Neocallimastigomycetes</taxon>
        <taxon>Neocallimastigales</taxon>
        <taxon>Neocallimastigaceae</taxon>
        <taxon>Anaeromyces</taxon>
    </lineage>
</organism>
<protein>
    <submittedName>
        <fullName evidence="11">Riboflavin synthase domain-like protein</fullName>
    </submittedName>
</protein>
<dbReference type="STRING" id="1754192.A0A1Y1XEE6"/>
<dbReference type="InterPro" id="IPR023173">
    <property type="entry name" value="NADPH_Cyt_P450_Rdtase_alpha"/>
</dbReference>
<reference evidence="11 12" key="1">
    <citation type="submission" date="2016-08" db="EMBL/GenBank/DDBJ databases">
        <title>A Parts List for Fungal Cellulosomes Revealed by Comparative Genomics.</title>
        <authorList>
            <consortium name="DOE Joint Genome Institute"/>
            <person name="Haitjema C.H."/>
            <person name="Gilmore S.P."/>
            <person name="Henske J.K."/>
            <person name="Solomon K.V."/>
            <person name="De Groot R."/>
            <person name="Kuo A."/>
            <person name="Mondo S.J."/>
            <person name="Salamov A.A."/>
            <person name="Labutti K."/>
            <person name="Zhao Z."/>
            <person name="Chiniquy J."/>
            <person name="Barry K."/>
            <person name="Brewer H.M."/>
            <person name="Purvine S.O."/>
            <person name="Wright A.T."/>
            <person name="Boxma B."/>
            <person name="Van Alen T."/>
            <person name="Hackstein J.H."/>
            <person name="Baker S.E."/>
            <person name="Grigoriev I.V."/>
            <person name="O'Malley M.A."/>
        </authorList>
    </citation>
    <scope>NUCLEOTIDE SEQUENCE [LARGE SCALE GENOMIC DNA]</scope>
    <source>
        <strain evidence="11 12">S4</strain>
    </source>
</reference>
<dbReference type="InterPro" id="IPR001709">
    <property type="entry name" value="Flavoprot_Pyr_Nucl_cyt_Rdtase"/>
</dbReference>
<evidence type="ECO:0000256" key="6">
    <source>
        <dbReference type="ARBA" id="ARBA00022827"/>
    </source>
</evidence>
<dbReference type="Gene3D" id="3.40.50.80">
    <property type="entry name" value="Nucleotide-binding domain of ferredoxin-NADP reductase (FNR) module"/>
    <property type="match status" value="1"/>
</dbReference>
<dbReference type="GO" id="GO:0010181">
    <property type="term" value="F:FMN binding"/>
    <property type="evidence" value="ECO:0007669"/>
    <property type="project" value="InterPro"/>
</dbReference>
<dbReference type="SUPFAM" id="SSF63380">
    <property type="entry name" value="Riboflavin synthase domain-like"/>
    <property type="match status" value="1"/>
</dbReference>
<reference evidence="11 12" key="2">
    <citation type="submission" date="2016-08" db="EMBL/GenBank/DDBJ databases">
        <title>Pervasive Adenine N6-methylation of Active Genes in Fungi.</title>
        <authorList>
            <consortium name="DOE Joint Genome Institute"/>
            <person name="Mondo S.J."/>
            <person name="Dannebaum R.O."/>
            <person name="Kuo R.C."/>
            <person name="Labutti K."/>
            <person name="Haridas S."/>
            <person name="Kuo A."/>
            <person name="Salamov A."/>
            <person name="Ahrendt S.R."/>
            <person name="Lipzen A."/>
            <person name="Sullivan W."/>
            <person name="Andreopoulos W.B."/>
            <person name="Clum A."/>
            <person name="Lindquist E."/>
            <person name="Daum C."/>
            <person name="Ramamoorthy G.K."/>
            <person name="Gryganskyi A."/>
            <person name="Culley D."/>
            <person name="Magnuson J.K."/>
            <person name="James T.Y."/>
            <person name="O'Malley M.A."/>
            <person name="Stajich J.E."/>
            <person name="Spatafora J.W."/>
            <person name="Visel A."/>
            <person name="Grigoriev I.V."/>
        </authorList>
    </citation>
    <scope>NUCLEOTIDE SEQUENCE [LARGE SCALE GENOMIC DNA]</scope>
    <source>
        <strain evidence="11 12">S4</strain>
    </source>
</reference>
<dbReference type="InterPro" id="IPR003097">
    <property type="entry name" value="CysJ-like_FAD-binding"/>
</dbReference>
<dbReference type="GO" id="GO:0005829">
    <property type="term" value="C:cytosol"/>
    <property type="evidence" value="ECO:0007669"/>
    <property type="project" value="TreeGrafter"/>
</dbReference>
<dbReference type="Gene3D" id="3.40.50.360">
    <property type="match status" value="1"/>
</dbReference>
<evidence type="ECO:0000256" key="1">
    <source>
        <dbReference type="ARBA" id="ARBA00001917"/>
    </source>
</evidence>
<evidence type="ECO:0000256" key="5">
    <source>
        <dbReference type="ARBA" id="ARBA00022643"/>
    </source>
</evidence>
<comment type="cofactor">
    <cofactor evidence="2">
        <name>FAD</name>
        <dbReference type="ChEBI" id="CHEBI:57692"/>
    </cofactor>
</comment>
<comment type="caution">
    <text evidence="11">The sequence shown here is derived from an EMBL/GenBank/DDBJ whole genome shotgun (WGS) entry which is preliminary data.</text>
</comment>
<dbReference type="PROSITE" id="PS51384">
    <property type="entry name" value="FAD_FR"/>
    <property type="match status" value="1"/>
</dbReference>
<feature type="domain" description="Flavodoxin-like" evidence="9">
    <location>
        <begin position="5"/>
        <end position="148"/>
    </location>
</feature>
<dbReference type="AlphaFoldDB" id="A0A1Y1XEE6"/>
<dbReference type="PANTHER" id="PTHR19384">
    <property type="entry name" value="NITRIC OXIDE SYNTHASE-RELATED"/>
    <property type="match status" value="1"/>
</dbReference>
<evidence type="ECO:0000313" key="11">
    <source>
        <dbReference type="EMBL" id="ORX84105.1"/>
    </source>
</evidence>
<evidence type="ECO:0000256" key="2">
    <source>
        <dbReference type="ARBA" id="ARBA00001974"/>
    </source>
</evidence>
<dbReference type="GO" id="GO:0030586">
    <property type="term" value="F:[methionine synthase] reductase (NADPH) activity"/>
    <property type="evidence" value="ECO:0007669"/>
    <property type="project" value="TreeGrafter"/>
</dbReference>
<evidence type="ECO:0000256" key="4">
    <source>
        <dbReference type="ARBA" id="ARBA00022630"/>
    </source>
</evidence>
<dbReference type="GO" id="GO:0050667">
    <property type="term" value="P:homocysteine metabolic process"/>
    <property type="evidence" value="ECO:0007669"/>
    <property type="project" value="TreeGrafter"/>
</dbReference>
<keyword evidence="3" id="KW-0028">Amino-acid biosynthesis</keyword>
<dbReference type="Proteomes" id="UP000193944">
    <property type="component" value="Unassembled WGS sequence"/>
</dbReference>
<feature type="domain" description="FAD-binding FR-type" evidence="10">
    <location>
        <begin position="306"/>
        <end position="562"/>
    </location>
</feature>
<dbReference type="PRINTS" id="PR00369">
    <property type="entry name" value="FLAVODOXIN"/>
</dbReference>
<dbReference type="SUPFAM" id="SSF52343">
    <property type="entry name" value="Ferredoxin reductase-like, C-terminal NADP-linked domain"/>
    <property type="match status" value="1"/>
</dbReference>
<dbReference type="OrthoDB" id="1856718at2759"/>
<keyword evidence="5" id="KW-0288">FMN</keyword>
<keyword evidence="12" id="KW-1185">Reference proteome</keyword>
<keyword evidence="6" id="KW-0274">FAD</keyword>
<dbReference type="PROSITE" id="PS50902">
    <property type="entry name" value="FLAVODOXIN_LIKE"/>
    <property type="match status" value="1"/>
</dbReference>
<dbReference type="InterPro" id="IPR008254">
    <property type="entry name" value="Flavodoxin/NO_synth"/>
</dbReference>
<dbReference type="Gene3D" id="2.40.30.10">
    <property type="entry name" value="Translation factors"/>
    <property type="match status" value="1"/>
</dbReference>
<dbReference type="GO" id="GO:0050660">
    <property type="term" value="F:flavin adenine dinucleotide binding"/>
    <property type="evidence" value="ECO:0007669"/>
    <property type="project" value="TreeGrafter"/>
</dbReference>
<accession>A0A1Y1XEE6</accession>
<dbReference type="SUPFAM" id="SSF52218">
    <property type="entry name" value="Flavoproteins"/>
    <property type="match status" value="1"/>
</dbReference>
<dbReference type="PRINTS" id="PR00371">
    <property type="entry name" value="FPNCR"/>
</dbReference>
<dbReference type="InterPro" id="IPR017927">
    <property type="entry name" value="FAD-bd_FR_type"/>
</dbReference>
<dbReference type="InterPro" id="IPR029039">
    <property type="entry name" value="Flavoprotein-like_sf"/>
</dbReference>
<evidence type="ECO:0000256" key="3">
    <source>
        <dbReference type="ARBA" id="ARBA00022605"/>
    </source>
</evidence>
<dbReference type="Gene3D" id="1.20.990.10">
    <property type="entry name" value="NADPH-cytochrome p450 Reductase, Chain A, domain 3"/>
    <property type="match status" value="1"/>
</dbReference>
<evidence type="ECO:0000313" key="12">
    <source>
        <dbReference type="Proteomes" id="UP000193944"/>
    </source>
</evidence>
<evidence type="ECO:0000259" key="10">
    <source>
        <dbReference type="PROSITE" id="PS51384"/>
    </source>
</evidence>
<evidence type="ECO:0000256" key="7">
    <source>
        <dbReference type="ARBA" id="ARBA00022857"/>
    </source>
</evidence>
<dbReference type="InterPro" id="IPR017938">
    <property type="entry name" value="Riboflavin_synthase-like_b-brl"/>
</dbReference>
<keyword evidence="8" id="KW-0560">Oxidoreductase</keyword>
<dbReference type="InterPro" id="IPR001094">
    <property type="entry name" value="Flavdoxin-like"/>
</dbReference>
<keyword evidence="7" id="KW-0521">NADP</keyword>
<dbReference type="InterPro" id="IPR039261">
    <property type="entry name" value="FNR_nucleotide-bd"/>
</dbReference>
<name>A0A1Y1XEE6_9FUNG</name>
<sequence>MSLSINILYGSQNGTARNVAENLEKDLLNDNIPTTLLQLDDYKDAKYLDNQLNVIIISTTGDGESPDNAIRFYSNLLSREDFICNSLKNKKYALLGLGDSYFTYFCRPAKVIDSILQSIGSIKVIETAFGDDAKNLDETIESWVKDVKLYIKKSLPLGNEVSSISTDGDNTMEGIEFTSSDGNITDSNDSNSENDTQVGSIIETEMNIDIIDDANSLEYKPIKLSFNKELLSHITQLNHVIKKPISYLSLMSANNLYRSVNYSRTQQIFPLIPKINPYQTSNSNSNNMNNTTIYSSSSNTIQYSENNPFAAKILSANCLANNEWKKTLQITLDITNLHWNYEPGYVFGIIAPNSDKLVLPLLKRLGLNPEDGFRATTTKENLCSGLPVMLNKCYTYYEAFKYFININACPKKSFLRMLAEYCTNKEDKKQLYFLCSSQGAPYYRHLKLQHPSLLDVLYTFTSCQPPFVAILENSTRLAPRYYSITSSPLQNPTTISFIFNVDRYKMPNTSDDNKIHYRYGICTGWLDELLEKPSIPDCFINYRSKSIYIPIFPKTVNSFVLPQNAIINKNIIMAGAGTGIAPFISFIEYKRQLLEEGTLEDYPSFKELTSINQNYINDNDNNNDGNNDDDKHNNNHSKISSWCIFYGCRSFLKDNLIKDFNMLWKQIIENKNLNCKKAVLDDLIITTSREGEGPRYIQDAMKLNENAEKLCNLLRDKNTYFYVCGKKALCKGIQESLEEILQHYGNMSPEESKKFLDDLSNEKRYLRDIWG</sequence>
<comment type="cofactor">
    <cofactor evidence="1">
        <name>FMN</name>
        <dbReference type="ChEBI" id="CHEBI:58210"/>
    </cofactor>
</comment>
<proteinExistence type="predicted"/>
<dbReference type="EMBL" id="MCFG01000058">
    <property type="protein sequence ID" value="ORX84105.1"/>
    <property type="molecule type" value="Genomic_DNA"/>
</dbReference>
<keyword evidence="4" id="KW-0285">Flavoprotein</keyword>
<dbReference type="GO" id="GO:0009086">
    <property type="term" value="P:methionine biosynthetic process"/>
    <property type="evidence" value="ECO:0007669"/>
    <property type="project" value="TreeGrafter"/>
</dbReference>
<dbReference type="PANTHER" id="PTHR19384:SF84">
    <property type="entry name" value="METHIONINE SYNTHASE REDUCTASE"/>
    <property type="match status" value="1"/>
</dbReference>
<evidence type="ECO:0000256" key="8">
    <source>
        <dbReference type="ARBA" id="ARBA00023002"/>
    </source>
</evidence>
<dbReference type="Pfam" id="PF00667">
    <property type="entry name" value="FAD_binding_1"/>
    <property type="match status" value="1"/>
</dbReference>
<gene>
    <name evidence="11" type="ORF">BCR32DRAFT_291528</name>
</gene>